<feature type="compositionally biased region" description="Basic and acidic residues" evidence="1">
    <location>
        <begin position="67"/>
        <end position="108"/>
    </location>
</feature>
<dbReference type="OrthoDB" id="340227at2759"/>
<accession>A0A8S4R5P2</accession>
<feature type="compositionally biased region" description="Basic residues" evidence="1">
    <location>
        <begin position="7"/>
        <end position="17"/>
    </location>
</feature>
<keyword evidence="3" id="KW-1185">Reference proteome</keyword>
<name>A0A8S4R5P2_9NEOP</name>
<dbReference type="AlphaFoldDB" id="A0A8S4R5P2"/>
<organism evidence="2 3">
    <name type="scientific">Pararge aegeria aegeria</name>
    <dbReference type="NCBI Taxonomy" id="348720"/>
    <lineage>
        <taxon>Eukaryota</taxon>
        <taxon>Metazoa</taxon>
        <taxon>Ecdysozoa</taxon>
        <taxon>Arthropoda</taxon>
        <taxon>Hexapoda</taxon>
        <taxon>Insecta</taxon>
        <taxon>Pterygota</taxon>
        <taxon>Neoptera</taxon>
        <taxon>Endopterygota</taxon>
        <taxon>Lepidoptera</taxon>
        <taxon>Glossata</taxon>
        <taxon>Ditrysia</taxon>
        <taxon>Papilionoidea</taxon>
        <taxon>Nymphalidae</taxon>
        <taxon>Satyrinae</taxon>
        <taxon>Satyrini</taxon>
        <taxon>Parargina</taxon>
        <taxon>Pararge</taxon>
    </lineage>
</organism>
<dbReference type="EMBL" id="CAKXAJ010024818">
    <property type="protein sequence ID" value="CAH2230614.1"/>
    <property type="molecule type" value="Genomic_DNA"/>
</dbReference>
<sequence length="168" mass="19320">MTAGVATRRKARTRKSWARIEQDGQVRTAFEPTKWPILDISNTENPGINSHEPGPDRKPDQNTNRNPDAKPAEEKNDEKVGDGGTEKEQERIEESIDKEVSEEKKVVEQENSLENEVKRRTKAGSRERGVPVQNPRDEVEEPREELHFQLDEELELPPPRNNTFTDAW</sequence>
<comment type="caution">
    <text evidence="2">The sequence shown here is derived from an EMBL/GenBank/DDBJ whole genome shotgun (WGS) entry which is preliminary data.</text>
</comment>
<proteinExistence type="predicted"/>
<gene>
    <name evidence="2" type="primary">jg19041</name>
    <name evidence="2" type="ORF">PAEG_LOCUS9805</name>
</gene>
<evidence type="ECO:0000313" key="2">
    <source>
        <dbReference type="EMBL" id="CAH2230614.1"/>
    </source>
</evidence>
<evidence type="ECO:0000313" key="3">
    <source>
        <dbReference type="Proteomes" id="UP000838756"/>
    </source>
</evidence>
<evidence type="ECO:0000256" key="1">
    <source>
        <dbReference type="SAM" id="MobiDB-lite"/>
    </source>
</evidence>
<reference evidence="2" key="1">
    <citation type="submission" date="2022-03" db="EMBL/GenBank/DDBJ databases">
        <authorList>
            <person name="Lindestad O."/>
        </authorList>
    </citation>
    <scope>NUCLEOTIDE SEQUENCE</scope>
</reference>
<protein>
    <submittedName>
        <fullName evidence="2">Jg19041 protein</fullName>
    </submittedName>
</protein>
<feature type="region of interest" description="Disordered" evidence="1">
    <location>
        <begin position="1"/>
        <end position="168"/>
    </location>
</feature>
<dbReference type="Proteomes" id="UP000838756">
    <property type="component" value="Unassembled WGS sequence"/>
</dbReference>